<feature type="domain" description="Carrier" evidence="4">
    <location>
        <begin position="987"/>
        <end position="1062"/>
    </location>
</feature>
<dbReference type="Pfam" id="PF00501">
    <property type="entry name" value="AMP-binding"/>
    <property type="match status" value="1"/>
</dbReference>
<dbReference type="Gene3D" id="2.30.38.10">
    <property type="entry name" value="Luciferase, Domain 3"/>
    <property type="match status" value="1"/>
</dbReference>
<dbReference type="GO" id="GO:0003824">
    <property type="term" value="F:catalytic activity"/>
    <property type="evidence" value="ECO:0007669"/>
    <property type="project" value="InterPro"/>
</dbReference>
<dbReference type="Gene3D" id="3.40.50.980">
    <property type="match status" value="2"/>
</dbReference>
<evidence type="ECO:0000313" key="6">
    <source>
        <dbReference type="Proteomes" id="UP000295499"/>
    </source>
</evidence>
<dbReference type="CDD" id="cd19531">
    <property type="entry name" value="LCL_NRPS-like"/>
    <property type="match status" value="1"/>
</dbReference>
<comment type="cofactor">
    <cofactor evidence="1">
        <name>pantetheine 4'-phosphate</name>
        <dbReference type="ChEBI" id="CHEBI:47942"/>
    </cofactor>
</comment>
<dbReference type="Gene3D" id="3.30.300.30">
    <property type="match status" value="1"/>
</dbReference>
<dbReference type="InterPro" id="IPR009081">
    <property type="entry name" value="PP-bd_ACP"/>
</dbReference>
<dbReference type="Proteomes" id="UP000295499">
    <property type="component" value="Unassembled WGS sequence"/>
</dbReference>
<dbReference type="Gene3D" id="3.30.559.10">
    <property type="entry name" value="Chloramphenicol acetyltransferase-like domain"/>
    <property type="match status" value="1"/>
</dbReference>
<protein>
    <submittedName>
        <fullName evidence="5">Amino acid adenylation domain-containing protein</fullName>
    </submittedName>
</protein>
<organism evidence="5 6">
    <name type="scientific">Pedobacter duraquae</name>
    <dbReference type="NCBI Taxonomy" id="425511"/>
    <lineage>
        <taxon>Bacteria</taxon>
        <taxon>Pseudomonadati</taxon>
        <taxon>Bacteroidota</taxon>
        <taxon>Sphingobacteriia</taxon>
        <taxon>Sphingobacteriales</taxon>
        <taxon>Sphingobacteriaceae</taxon>
        <taxon>Pedobacter</taxon>
    </lineage>
</organism>
<dbReference type="GO" id="GO:0043041">
    <property type="term" value="P:amino acid activation for nonribosomal peptide biosynthetic process"/>
    <property type="evidence" value="ECO:0007669"/>
    <property type="project" value="TreeGrafter"/>
</dbReference>
<evidence type="ECO:0000259" key="4">
    <source>
        <dbReference type="PROSITE" id="PS50075"/>
    </source>
</evidence>
<dbReference type="FunFam" id="3.40.50.980:FF:000001">
    <property type="entry name" value="Non-ribosomal peptide synthetase"/>
    <property type="match status" value="1"/>
</dbReference>
<dbReference type="PROSITE" id="PS50075">
    <property type="entry name" value="CARRIER"/>
    <property type="match status" value="1"/>
</dbReference>
<proteinExistence type="predicted"/>
<dbReference type="Gene3D" id="3.30.559.30">
    <property type="entry name" value="Nonribosomal peptide synthetase, condensation domain"/>
    <property type="match status" value="1"/>
</dbReference>
<keyword evidence="6" id="KW-1185">Reference proteome</keyword>
<dbReference type="GO" id="GO:0044550">
    <property type="term" value="P:secondary metabolite biosynthetic process"/>
    <property type="evidence" value="ECO:0007669"/>
    <property type="project" value="TreeGrafter"/>
</dbReference>
<dbReference type="InterPro" id="IPR029058">
    <property type="entry name" value="AB_hydrolase_fold"/>
</dbReference>
<dbReference type="SUPFAM" id="SSF52777">
    <property type="entry name" value="CoA-dependent acyltransferases"/>
    <property type="match status" value="2"/>
</dbReference>
<dbReference type="GO" id="GO:0005737">
    <property type="term" value="C:cytoplasm"/>
    <property type="evidence" value="ECO:0007669"/>
    <property type="project" value="TreeGrafter"/>
</dbReference>
<dbReference type="InterPro" id="IPR023213">
    <property type="entry name" value="CAT-like_dom_sf"/>
</dbReference>
<keyword evidence="2" id="KW-0596">Phosphopantetheine</keyword>
<evidence type="ECO:0000256" key="3">
    <source>
        <dbReference type="ARBA" id="ARBA00022553"/>
    </source>
</evidence>
<dbReference type="InterPro" id="IPR045851">
    <property type="entry name" value="AMP-bd_C_sf"/>
</dbReference>
<dbReference type="Pfam" id="PF00975">
    <property type="entry name" value="Thioesterase"/>
    <property type="match status" value="1"/>
</dbReference>
<dbReference type="GO" id="GO:0031177">
    <property type="term" value="F:phosphopantetheine binding"/>
    <property type="evidence" value="ECO:0007669"/>
    <property type="project" value="InterPro"/>
</dbReference>
<dbReference type="CDD" id="cd05930">
    <property type="entry name" value="A_NRPS"/>
    <property type="match status" value="1"/>
</dbReference>
<evidence type="ECO:0000256" key="1">
    <source>
        <dbReference type="ARBA" id="ARBA00001957"/>
    </source>
</evidence>
<dbReference type="SUPFAM" id="SSF53474">
    <property type="entry name" value="alpha/beta-Hydrolases"/>
    <property type="match status" value="1"/>
</dbReference>
<dbReference type="RefSeq" id="WP_166641994.1">
    <property type="nucleotide sequence ID" value="NZ_SNWM01000006.1"/>
</dbReference>
<dbReference type="PROSITE" id="PS00455">
    <property type="entry name" value="AMP_BINDING"/>
    <property type="match status" value="1"/>
</dbReference>
<dbReference type="Pfam" id="PF00550">
    <property type="entry name" value="PP-binding"/>
    <property type="match status" value="1"/>
</dbReference>
<dbReference type="Gene3D" id="3.40.50.1820">
    <property type="entry name" value="alpha/beta hydrolase"/>
    <property type="match status" value="1"/>
</dbReference>
<dbReference type="SUPFAM" id="SSF56801">
    <property type="entry name" value="Acetyl-CoA synthetase-like"/>
    <property type="match status" value="1"/>
</dbReference>
<dbReference type="NCBIfam" id="TIGR01733">
    <property type="entry name" value="AA-adenyl-dom"/>
    <property type="match status" value="1"/>
</dbReference>
<dbReference type="InterPro" id="IPR020845">
    <property type="entry name" value="AMP-binding_CS"/>
</dbReference>
<dbReference type="Pfam" id="PF00668">
    <property type="entry name" value="Condensation"/>
    <property type="match status" value="1"/>
</dbReference>
<dbReference type="FunFam" id="1.10.1200.10:FF:000005">
    <property type="entry name" value="Nonribosomal peptide synthetase 1"/>
    <property type="match status" value="1"/>
</dbReference>
<dbReference type="PANTHER" id="PTHR45527">
    <property type="entry name" value="NONRIBOSOMAL PEPTIDE SYNTHETASE"/>
    <property type="match status" value="1"/>
</dbReference>
<dbReference type="PANTHER" id="PTHR45527:SF1">
    <property type="entry name" value="FATTY ACID SYNTHASE"/>
    <property type="match status" value="1"/>
</dbReference>
<dbReference type="InterPro" id="IPR020806">
    <property type="entry name" value="PKS_PP-bd"/>
</dbReference>
<dbReference type="InterPro" id="IPR001031">
    <property type="entry name" value="Thioesterase"/>
</dbReference>
<comment type="caution">
    <text evidence="5">The sequence shown here is derived from an EMBL/GenBank/DDBJ whole genome shotgun (WGS) entry which is preliminary data.</text>
</comment>
<dbReference type="InterPro" id="IPR010071">
    <property type="entry name" value="AA_adenyl_dom"/>
</dbReference>
<dbReference type="EMBL" id="SNWM01000006">
    <property type="protein sequence ID" value="TDO19557.1"/>
    <property type="molecule type" value="Genomic_DNA"/>
</dbReference>
<accession>A0A4R6ID90</accession>
<dbReference type="FunFam" id="3.40.50.12780:FF:000012">
    <property type="entry name" value="Non-ribosomal peptide synthetase"/>
    <property type="match status" value="1"/>
</dbReference>
<sequence length="1339" mass="150659">MPEQFNYIPVNYNPFADAEIEQVGFTNEAQKEIYLSSLIGGDDANRAYNESFALDFQGTLNTDHLIAAVNDLVKRHEALRSTLSADGNYVFVSQFKPILINMIDLSGKSDLNKVEALSALAVENVERPFDLLNGPLQHFQLIKLTEGYYQFCITAHHIIADGWSVGVMLQDLGKLYSAKVSGKAAVLGPAPQMLQYAKEELAFATTKAHAEVQSYWHNQFKNTRPQFDLKTDFPRPAQRSYKSRRDDYPLEQSLKEAVQKMARQQSASFVTTLLTAFEVLLYKISAQRDIIIGLPAAGQAVTDNAGLVGHCVNLLPLKSSPDGRIPFSAYLKQRKSEILEAFEHQQITFGTLLKTLNIPRDPSRVTLVPVVFNVDLGLDNDVHFEELTYRLYSNPRHYETFELFVNISDYQSGLTVEWSYNTALFLPETIQQFHAQFKLILEQLTNNAETTLNELSLFDNTALKTLSAALNNTTKSYPKTMPLHELIRSTAGQYPEKTAISFGQQQLSYRELDRRSNQFAQALQAKGIQVGDKIGLAIPRTEHMLVALLGIMKVGAVFLPLDPNYPVARITYILADVSAQLLISSRTNQQVYETDAESLFLEDLIAELEQYPDAMVRAVNNPDALIYILHTSGSTGQPKGVEVKHQSVVNLFYWMLENPGIGPADRLLAITSISFDISYVELFLPLLAGAEIILADTETAKDGRLLLQLMEDERISLMQATPATWNMLINSGWQRKLPIRLICGGEALSIDLAKALLKRSNALWNIYGPTETTIYTIGKQISETDTVITIGQPVNNTQVYILDENLQQLPQGSIGEIYIAGDNLADGYINKPELTAERFLPNPFGAGNLYKTGDLGRLLPEAEIQCLGRSDHQIKIRGFRIEPEEIAHQLVEMPDLKAVFVDGIQAANDDIRLIAYVVIDDAQQNTFEENVSIWKKQLKAVLPEYMIPHQFIGLQELPLTPNGKIDKKKLELLAETSQPEKEDVFVEAHTKAQKLIAAIWKDLLALDKVSIHDNFFELGGHSLIAVSVMVRIENETGVRLPIATLFQNSTIEKLASFIETKDVEIKWSSLVPIKPSGAKTPVYIIHGSGLNVFMFHSMVNYLDPERPLYGIQAVGLDGSEQAIQSIEHIASIYISDMLAENPDGPYALLGYSLGGMIAIEMAKQLKAMGKTVTMLGMIDTYVDNVELFDSPGVKLLKKIWRQIPKLWFILKSFIKYPKDTILYQLNMVKNRFKKLFGHEEKMISSEQSFQERIYAKYEDVYGRYKLSPYDDVIHLFKVKKRLYFLDDPRYLGWRPFAPAGLKIHNLPGDHKTFIQPPFEKRFVDILDQVLNATDTHVKS</sequence>
<dbReference type="InterPro" id="IPR000873">
    <property type="entry name" value="AMP-dep_synth/lig_dom"/>
</dbReference>
<dbReference type="Gene3D" id="1.10.1200.10">
    <property type="entry name" value="ACP-like"/>
    <property type="match status" value="1"/>
</dbReference>
<gene>
    <name evidence="5" type="ORF">CLV32_4179</name>
</gene>
<keyword evidence="3" id="KW-0597">Phosphoprotein</keyword>
<evidence type="ECO:0000313" key="5">
    <source>
        <dbReference type="EMBL" id="TDO19557.1"/>
    </source>
</evidence>
<dbReference type="InterPro" id="IPR001242">
    <property type="entry name" value="Condensation_dom"/>
</dbReference>
<dbReference type="InterPro" id="IPR036736">
    <property type="entry name" value="ACP-like_sf"/>
</dbReference>
<dbReference type="SUPFAM" id="SSF47336">
    <property type="entry name" value="ACP-like"/>
    <property type="match status" value="1"/>
</dbReference>
<reference evidence="5 6" key="1">
    <citation type="submission" date="2019-03" db="EMBL/GenBank/DDBJ databases">
        <title>Genomic Encyclopedia of Archaeal and Bacterial Type Strains, Phase II (KMG-II): from individual species to whole genera.</title>
        <authorList>
            <person name="Goeker M."/>
        </authorList>
    </citation>
    <scope>NUCLEOTIDE SEQUENCE [LARGE SCALE GENOMIC DNA]</scope>
    <source>
        <strain evidence="5 6">DSM 19034</strain>
    </source>
</reference>
<evidence type="ECO:0000256" key="2">
    <source>
        <dbReference type="ARBA" id="ARBA00022450"/>
    </source>
</evidence>
<name>A0A4R6ID90_9SPHI</name>
<dbReference type="SMART" id="SM00823">
    <property type="entry name" value="PKS_PP"/>
    <property type="match status" value="1"/>
</dbReference>